<keyword evidence="1" id="KW-0479">Metal-binding</keyword>
<evidence type="ECO:0000256" key="2">
    <source>
        <dbReference type="ARBA" id="ARBA00022771"/>
    </source>
</evidence>
<evidence type="ECO:0000313" key="8">
    <source>
        <dbReference type="Proteomes" id="UP000051574"/>
    </source>
</evidence>
<protein>
    <recommendedName>
        <fullName evidence="9">ZZ-type domain-containing protein</fullName>
    </recommendedName>
</protein>
<evidence type="ECO:0000259" key="6">
    <source>
        <dbReference type="PROSITE" id="PS51745"/>
    </source>
</evidence>
<dbReference type="SUPFAM" id="SSF57850">
    <property type="entry name" value="RING/U-box"/>
    <property type="match status" value="1"/>
</dbReference>
<sequence length="165" mass="19074">FYIDNEKMPLHRDDSVVFKIFLNDSGVVEVKKFVVDGDTSVITNIIFIKEKLQTIFPKLREANFRITWRDAEGDDITLENDEDLIMAFTEMDGPMKILYVTVLGYQLPNNETATPNIICDVCEKKITTYRYKCLQCFDYDLCGDCEHAGHHSHHMMLRSSTPDLP</sequence>
<evidence type="ECO:0000256" key="3">
    <source>
        <dbReference type="ARBA" id="ARBA00022833"/>
    </source>
</evidence>
<feature type="non-terminal residue" evidence="7">
    <location>
        <position position="165"/>
    </location>
</feature>
<dbReference type="GO" id="GO:0000423">
    <property type="term" value="P:mitophagy"/>
    <property type="evidence" value="ECO:0007669"/>
    <property type="project" value="TreeGrafter"/>
</dbReference>
<dbReference type="OrthoDB" id="441278at2759"/>
<dbReference type="CDD" id="cd02340">
    <property type="entry name" value="ZZ_NBR1_like"/>
    <property type="match status" value="1"/>
</dbReference>
<dbReference type="GO" id="GO:0007032">
    <property type="term" value="P:endosome organization"/>
    <property type="evidence" value="ECO:0007669"/>
    <property type="project" value="TreeGrafter"/>
</dbReference>
<dbReference type="InterPro" id="IPR053793">
    <property type="entry name" value="PB1-like"/>
</dbReference>
<dbReference type="PANTHER" id="PTHR15090">
    <property type="entry name" value="SEQUESTOSOME 1-RELATED"/>
    <property type="match status" value="1"/>
</dbReference>
<feature type="domain" description="PB1" evidence="6">
    <location>
        <begin position="15"/>
        <end position="105"/>
    </location>
</feature>
<dbReference type="EMBL" id="LJIG01000754">
    <property type="protein sequence ID" value="KRT86186.1"/>
    <property type="molecule type" value="Genomic_DNA"/>
</dbReference>
<keyword evidence="2 4" id="KW-0863">Zinc-finger</keyword>
<dbReference type="GO" id="GO:0070530">
    <property type="term" value="F:K63-linked polyubiquitin modification-dependent protein binding"/>
    <property type="evidence" value="ECO:0007669"/>
    <property type="project" value="TreeGrafter"/>
</dbReference>
<dbReference type="Pfam" id="PF00569">
    <property type="entry name" value="ZZ"/>
    <property type="match status" value="1"/>
</dbReference>
<dbReference type="PANTHER" id="PTHR15090:SF0">
    <property type="entry name" value="SEQUESTOSOME-1"/>
    <property type="match status" value="1"/>
</dbReference>
<dbReference type="GO" id="GO:0016235">
    <property type="term" value="C:aggresome"/>
    <property type="evidence" value="ECO:0007669"/>
    <property type="project" value="TreeGrafter"/>
</dbReference>
<evidence type="ECO:0000313" key="7">
    <source>
        <dbReference type="EMBL" id="KRT86186.1"/>
    </source>
</evidence>
<dbReference type="PROSITE" id="PS50135">
    <property type="entry name" value="ZF_ZZ_2"/>
    <property type="match status" value="1"/>
</dbReference>
<dbReference type="Gene3D" id="3.30.60.90">
    <property type="match status" value="1"/>
</dbReference>
<gene>
    <name evidence="7" type="ORF">AMK59_2553</name>
</gene>
<dbReference type="PROSITE" id="PS51745">
    <property type="entry name" value="PB1"/>
    <property type="match status" value="1"/>
</dbReference>
<dbReference type="GO" id="GO:0005080">
    <property type="term" value="F:protein kinase C binding"/>
    <property type="evidence" value="ECO:0007669"/>
    <property type="project" value="TreeGrafter"/>
</dbReference>
<dbReference type="GO" id="GO:0008270">
    <property type="term" value="F:zinc ion binding"/>
    <property type="evidence" value="ECO:0007669"/>
    <property type="project" value="UniProtKB-KW"/>
</dbReference>
<name>A0A0T6BFV0_9SCAR</name>
<dbReference type="GO" id="GO:0035973">
    <property type="term" value="P:aggrephagy"/>
    <property type="evidence" value="ECO:0007669"/>
    <property type="project" value="TreeGrafter"/>
</dbReference>
<dbReference type="InterPro" id="IPR000433">
    <property type="entry name" value="Znf_ZZ"/>
</dbReference>
<keyword evidence="3" id="KW-0862">Zinc</keyword>
<evidence type="ECO:0008006" key="9">
    <source>
        <dbReference type="Google" id="ProtNLM"/>
    </source>
</evidence>
<accession>A0A0T6BFV0</accession>
<dbReference type="Pfam" id="PF00564">
    <property type="entry name" value="PB1"/>
    <property type="match status" value="1"/>
</dbReference>
<dbReference type="InterPro" id="IPR043145">
    <property type="entry name" value="Znf_ZZ_sf"/>
</dbReference>
<proteinExistence type="predicted"/>
<feature type="domain" description="ZZ-type" evidence="5">
    <location>
        <begin position="114"/>
        <end position="164"/>
    </location>
</feature>
<dbReference type="GO" id="GO:0044753">
    <property type="term" value="C:amphisome"/>
    <property type="evidence" value="ECO:0007669"/>
    <property type="project" value="TreeGrafter"/>
</dbReference>
<keyword evidence="8" id="KW-1185">Reference proteome</keyword>
<dbReference type="InterPro" id="IPR000270">
    <property type="entry name" value="PB1_dom"/>
</dbReference>
<dbReference type="SMART" id="SM00291">
    <property type="entry name" value="ZnF_ZZ"/>
    <property type="match status" value="1"/>
</dbReference>
<comment type="caution">
    <text evidence="7">The sequence shown here is derived from an EMBL/GenBank/DDBJ whole genome shotgun (WGS) entry which is preliminary data.</text>
</comment>
<organism evidence="7 8">
    <name type="scientific">Oryctes borbonicus</name>
    <dbReference type="NCBI Taxonomy" id="1629725"/>
    <lineage>
        <taxon>Eukaryota</taxon>
        <taxon>Metazoa</taxon>
        <taxon>Ecdysozoa</taxon>
        <taxon>Arthropoda</taxon>
        <taxon>Hexapoda</taxon>
        <taxon>Insecta</taxon>
        <taxon>Pterygota</taxon>
        <taxon>Neoptera</taxon>
        <taxon>Endopterygota</taxon>
        <taxon>Coleoptera</taxon>
        <taxon>Polyphaga</taxon>
        <taxon>Scarabaeiformia</taxon>
        <taxon>Scarabaeidae</taxon>
        <taxon>Dynastinae</taxon>
        <taxon>Oryctes</taxon>
    </lineage>
</organism>
<feature type="non-terminal residue" evidence="7">
    <location>
        <position position="1"/>
    </location>
</feature>
<dbReference type="Gene3D" id="3.10.20.90">
    <property type="entry name" value="Phosphatidylinositol 3-kinase Catalytic Subunit, Chain A, domain 1"/>
    <property type="match status" value="1"/>
</dbReference>
<dbReference type="Proteomes" id="UP000051574">
    <property type="component" value="Unassembled WGS sequence"/>
</dbReference>
<dbReference type="SUPFAM" id="SSF54277">
    <property type="entry name" value="CAD &amp; PB1 domains"/>
    <property type="match status" value="1"/>
</dbReference>
<dbReference type="AlphaFoldDB" id="A0A0T6BFV0"/>
<reference evidence="7 8" key="1">
    <citation type="submission" date="2015-09" db="EMBL/GenBank/DDBJ databases">
        <title>Draft genome of the scarab beetle Oryctes borbonicus.</title>
        <authorList>
            <person name="Meyer J.M."/>
            <person name="Markov G.V."/>
            <person name="Baskaran P."/>
            <person name="Herrmann M."/>
            <person name="Sommer R.J."/>
            <person name="Roedelsperger C."/>
        </authorList>
    </citation>
    <scope>NUCLEOTIDE SEQUENCE [LARGE SCALE GENOMIC DNA]</scope>
    <source>
        <strain evidence="7">OB123</strain>
        <tissue evidence="7">Whole animal</tissue>
    </source>
</reference>
<dbReference type="InterPro" id="IPR052260">
    <property type="entry name" value="Autophagy_Rcpt_SigReg"/>
</dbReference>
<evidence type="ECO:0000256" key="1">
    <source>
        <dbReference type="ARBA" id="ARBA00022723"/>
    </source>
</evidence>
<dbReference type="PROSITE" id="PS01357">
    <property type="entry name" value="ZF_ZZ_1"/>
    <property type="match status" value="1"/>
</dbReference>
<evidence type="ECO:0000256" key="4">
    <source>
        <dbReference type="PROSITE-ProRule" id="PRU00228"/>
    </source>
</evidence>
<evidence type="ECO:0000259" key="5">
    <source>
        <dbReference type="PROSITE" id="PS50135"/>
    </source>
</evidence>